<accession>A0A834NUY6</accession>
<comment type="caution">
    <text evidence="1">The sequence shown here is derived from an EMBL/GenBank/DDBJ whole genome shotgun (WGS) entry which is preliminary data.</text>
</comment>
<keyword evidence="2" id="KW-1185">Reference proteome</keyword>
<dbReference type="EMBL" id="JACSDZ010000001">
    <property type="protein sequence ID" value="KAF7418422.1"/>
    <property type="molecule type" value="Genomic_DNA"/>
</dbReference>
<sequence length="149" mass="17108">MAISYNIEVRIFRRSDLYNRVSQPMGYVKFLMNKSSRKLFSISRIFEIIYSDSSIPGSYKLCLYDTITNKCIELYGRKNNIQRLRSAAYSVNIFERFASEAMQVDFHLVESRSAFSPSNTAAASDSFGYNDGLHVRDSSLYADFLLTIT</sequence>
<dbReference type="AlphaFoldDB" id="A0A834NUY6"/>
<protein>
    <submittedName>
        <fullName evidence="1">Uncharacterized protein</fullName>
    </submittedName>
</protein>
<reference evidence="1" key="1">
    <citation type="journal article" date="2020" name="G3 (Bethesda)">
        <title>High-Quality Assemblies for Three Invasive Social Wasps from the &lt;i&gt;Vespula&lt;/i&gt; Genus.</title>
        <authorList>
            <person name="Harrop T.W.R."/>
            <person name="Guhlin J."/>
            <person name="McLaughlin G.M."/>
            <person name="Permina E."/>
            <person name="Stockwell P."/>
            <person name="Gilligan J."/>
            <person name="Le Lec M.F."/>
            <person name="Gruber M.A.M."/>
            <person name="Quinn O."/>
            <person name="Lovegrove M."/>
            <person name="Duncan E.J."/>
            <person name="Remnant E.J."/>
            <person name="Van Eeckhoven J."/>
            <person name="Graham B."/>
            <person name="Knapp R.A."/>
            <person name="Langford K.W."/>
            <person name="Kronenberg Z."/>
            <person name="Press M.O."/>
            <person name="Eacker S.M."/>
            <person name="Wilson-Rankin E.E."/>
            <person name="Purcell J."/>
            <person name="Lester P.J."/>
            <person name="Dearden P.K."/>
        </authorList>
    </citation>
    <scope>NUCLEOTIDE SEQUENCE</scope>
    <source>
        <strain evidence="1">Linc-1</strain>
    </source>
</reference>
<dbReference type="Proteomes" id="UP000617340">
    <property type="component" value="Unassembled WGS sequence"/>
</dbReference>
<name>A0A834NUY6_VESGE</name>
<proteinExistence type="predicted"/>
<gene>
    <name evidence="1" type="ORF">HZH68_001075</name>
</gene>
<evidence type="ECO:0000313" key="1">
    <source>
        <dbReference type="EMBL" id="KAF7418422.1"/>
    </source>
</evidence>
<organism evidence="1 2">
    <name type="scientific">Vespula germanica</name>
    <name type="common">German yellow jacket</name>
    <name type="synonym">Paravespula germanica</name>
    <dbReference type="NCBI Taxonomy" id="30212"/>
    <lineage>
        <taxon>Eukaryota</taxon>
        <taxon>Metazoa</taxon>
        <taxon>Ecdysozoa</taxon>
        <taxon>Arthropoda</taxon>
        <taxon>Hexapoda</taxon>
        <taxon>Insecta</taxon>
        <taxon>Pterygota</taxon>
        <taxon>Neoptera</taxon>
        <taxon>Endopterygota</taxon>
        <taxon>Hymenoptera</taxon>
        <taxon>Apocrita</taxon>
        <taxon>Aculeata</taxon>
        <taxon>Vespoidea</taxon>
        <taxon>Vespidae</taxon>
        <taxon>Vespinae</taxon>
        <taxon>Vespula</taxon>
    </lineage>
</organism>
<evidence type="ECO:0000313" key="2">
    <source>
        <dbReference type="Proteomes" id="UP000617340"/>
    </source>
</evidence>